<accession>A0A0F9I4G7</accession>
<gene>
    <name evidence="1" type="ORF">LCGC14_1625300</name>
</gene>
<protein>
    <submittedName>
        <fullName evidence="1">Uncharacterized protein</fullName>
    </submittedName>
</protein>
<dbReference type="AlphaFoldDB" id="A0A0F9I4G7"/>
<reference evidence="1" key="1">
    <citation type="journal article" date="2015" name="Nature">
        <title>Complex archaea that bridge the gap between prokaryotes and eukaryotes.</title>
        <authorList>
            <person name="Spang A."/>
            <person name="Saw J.H."/>
            <person name="Jorgensen S.L."/>
            <person name="Zaremba-Niedzwiedzka K."/>
            <person name="Martijn J."/>
            <person name="Lind A.E."/>
            <person name="van Eijk R."/>
            <person name="Schleper C."/>
            <person name="Guy L."/>
            <person name="Ettema T.J."/>
        </authorList>
    </citation>
    <scope>NUCLEOTIDE SEQUENCE</scope>
</reference>
<proteinExistence type="predicted"/>
<name>A0A0F9I4G7_9ZZZZ</name>
<dbReference type="EMBL" id="LAZR01013331">
    <property type="protein sequence ID" value="KKM22447.1"/>
    <property type="molecule type" value="Genomic_DNA"/>
</dbReference>
<sequence>MPATEVKAKGKYRDRDLVASCPGCSTFETLNFWGDSLMQTKRFAQSARDGRVYHDCGTDKPCQLFPGWK</sequence>
<evidence type="ECO:0000313" key="1">
    <source>
        <dbReference type="EMBL" id="KKM22447.1"/>
    </source>
</evidence>
<organism evidence="1">
    <name type="scientific">marine sediment metagenome</name>
    <dbReference type="NCBI Taxonomy" id="412755"/>
    <lineage>
        <taxon>unclassified sequences</taxon>
        <taxon>metagenomes</taxon>
        <taxon>ecological metagenomes</taxon>
    </lineage>
</organism>
<comment type="caution">
    <text evidence="1">The sequence shown here is derived from an EMBL/GenBank/DDBJ whole genome shotgun (WGS) entry which is preliminary data.</text>
</comment>